<feature type="domain" description="Peptidase M14" evidence="5">
    <location>
        <begin position="159"/>
        <end position="378"/>
    </location>
</feature>
<comment type="similarity">
    <text evidence="2">Belongs to the peptidase M14 family.</text>
</comment>
<comment type="cofactor">
    <cofactor evidence="1">
        <name>Zn(2+)</name>
        <dbReference type="ChEBI" id="CHEBI:29105"/>
    </cofactor>
</comment>
<gene>
    <name evidence="6" type="ORF">DYB32_002675</name>
</gene>
<accession>A0A3R6VQ32</accession>
<organism evidence="6 7">
    <name type="scientific">Aphanomyces invadans</name>
    <dbReference type="NCBI Taxonomy" id="157072"/>
    <lineage>
        <taxon>Eukaryota</taxon>
        <taxon>Sar</taxon>
        <taxon>Stramenopiles</taxon>
        <taxon>Oomycota</taxon>
        <taxon>Saprolegniomycetes</taxon>
        <taxon>Saprolegniales</taxon>
        <taxon>Verrucalvaceae</taxon>
        <taxon>Aphanomyces</taxon>
    </lineage>
</organism>
<keyword evidence="7" id="KW-1185">Reference proteome</keyword>
<dbReference type="GO" id="GO:0008270">
    <property type="term" value="F:zinc ion binding"/>
    <property type="evidence" value="ECO:0007669"/>
    <property type="project" value="InterPro"/>
</dbReference>
<proteinExistence type="inferred from homology"/>
<dbReference type="GO" id="GO:0005615">
    <property type="term" value="C:extracellular space"/>
    <property type="evidence" value="ECO:0007669"/>
    <property type="project" value="TreeGrafter"/>
</dbReference>
<evidence type="ECO:0000259" key="5">
    <source>
        <dbReference type="SMART" id="SM00631"/>
    </source>
</evidence>
<dbReference type="InterPro" id="IPR000834">
    <property type="entry name" value="Peptidase_M14"/>
</dbReference>
<evidence type="ECO:0000256" key="4">
    <source>
        <dbReference type="SAM" id="Phobius"/>
    </source>
</evidence>
<keyword evidence="4" id="KW-0472">Membrane</keyword>
<dbReference type="SMART" id="SM00631">
    <property type="entry name" value="Zn_pept"/>
    <property type="match status" value="1"/>
</dbReference>
<dbReference type="Proteomes" id="UP000285060">
    <property type="component" value="Unassembled WGS sequence"/>
</dbReference>
<evidence type="ECO:0000256" key="1">
    <source>
        <dbReference type="ARBA" id="ARBA00001947"/>
    </source>
</evidence>
<comment type="caution">
    <text evidence="6">The sequence shown here is derived from an EMBL/GenBank/DDBJ whole genome shotgun (WGS) entry which is preliminary data.</text>
</comment>
<dbReference type="PANTHER" id="PTHR11705:SF119">
    <property type="entry name" value="OS02G0119300 PROTEIN"/>
    <property type="match status" value="1"/>
</dbReference>
<reference evidence="6 7" key="1">
    <citation type="submission" date="2018-08" db="EMBL/GenBank/DDBJ databases">
        <title>Aphanomyces genome sequencing and annotation.</title>
        <authorList>
            <person name="Minardi D."/>
            <person name="Oidtmann B."/>
            <person name="Van Der Giezen M."/>
            <person name="Studholme D.J."/>
        </authorList>
    </citation>
    <scope>NUCLEOTIDE SEQUENCE [LARGE SCALE GENOMIC DNA]</scope>
    <source>
        <strain evidence="6 7">NJM0002</strain>
    </source>
</reference>
<dbReference type="PRINTS" id="PR00765">
    <property type="entry name" value="CRBOXYPTASEA"/>
</dbReference>
<evidence type="ECO:0000256" key="3">
    <source>
        <dbReference type="SAM" id="MobiDB-lite"/>
    </source>
</evidence>
<dbReference type="EMBL" id="QUSY01000146">
    <property type="protein sequence ID" value="RHY32297.1"/>
    <property type="molecule type" value="Genomic_DNA"/>
</dbReference>
<keyword evidence="4" id="KW-0812">Transmembrane</keyword>
<feature type="transmembrane region" description="Helical" evidence="4">
    <location>
        <begin position="563"/>
        <end position="582"/>
    </location>
</feature>
<dbReference type="AlphaFoldDB" id="A0A3R6VQ32"/>
<dbReference type="VEuPathDB" id="FungiDB:H310_10950"/>
<evidence type="ECO:0000313" key="7">
    <source>
        <dbReference type="Proteomes" id="UP000285060"/>
    </source>
</evidence>
<dbReference type="PANTHER" id="PTHR11705">
    <property type="entry name" value="PROTEASE FAMILY M14 CARBOXYPEPTIDASE A,B"/>
    <property type="match status" value="1"/>
</dbReference>
<dbReference type="SUPFAM" id="SSF53187">
    <property type="entry name" value="Zn-dependent exopeptidases"/>
    <property type="match status" value="1"/>
</dbReference>
<dbReference type="Pfam" id="PF00246">
    <property type="entry name" value="Peptidase_M14"/>
    <property type="match status" value="1"/>
</dbReference>
<protein>
    <recommendedName>
        <fullName evidence="5">Peptidase M14 domain-containing protein</fullName>
    </recommendedName>
</protein>
<feature type="transmembrane region" description="Helical" evidence="4">
    <location>
        <begin position="444"/>
        <end position="464"/>
    </location>
</feature>
<sequence>MSDQHPPQENNPFTSSVHEFLLTWDSQWVRWHVDNVFFAEAPRPTSFFSTDDVHPLLLVVAVDLIPDNTTRGAQPDVALATGGSDAFVVQELLLMEQTSSACVPTLTNPNDCRQYAMAKSTSAFLRTHLQYSTETHAACDVAQIRSGSLEGSLSLEQVYEFVNDIVPDLLTDFPHLFRTEVIGTSVEGRPIVALCLGACHAPSPAPPQALYTALHHSRELWFVLVVNPDGYAYNEANMPKDPDETFSGQRKNRHKSTCSETADVGVDLNRNYDVCFSQDAVGSSDEATAFNYHSFGQYFNIPFACQPKGVPPPFATSVYNALAADMTSRNRFKFGQSWKEGWSTVITDDGKVAVITLDLSVRNIGLRSPHQPLQIVATVGLHGTPSSPVYTLPPLLHAADPANDAELIKLVVPLETPLSAAAPGHVYTLLRDGRTCSMFRICTFRSLLFLGSIFMYMLLCVALGKTTSEFQVWQPLVLPQCGSCAAFGSPLSNSTPSIGGDINCMTLDASMVDVKASPPLRNFIVGSSSTEDADDIPTGRPMVAAAPKQPRGTLSVAHHEKKALLLVSLVVLLGMVVGLIGLRHVKAKQSDEYSKVSKSETLDDGEGLDNMIDMISPKCIAGQAAIENGSQLAQQRRARSPQRDDDDDELLQEHPVNRRVRSPPPPSARDDSGNYSHDEV</sequence>
<feature type="region of interest" description="Disordered" evidence="3">
    <location>
        <begin position="630"/>
        <end position="680"/>
    </location>
</feature>
<dbReference type="GO" id="GO:0006508">
    <property type="term" value="P:proteolysis"/>
    <property type="evidence" value="ECO:0007669"/>
    <property type="project" value="InterPro"/>
</dbReference>
<keyword evidence="4" id="KW-1133">Transmembrane helix</keyword>
<feature type="compositionally biased region" description="Basic and acidic residues" evidence="3">
    <location>
        <begin position="668"/>
        <end position="680"/>
    </location>
</feature>
<dbReference type="GO" id="GO:0004181">
    <property type="term" value="F:metallocarboxypeptidase activity"/>
    <property type="evidence" value="ECO:0007669"/>
    <property type="project" value="InterPro"/>
</dbReference>
<evidence type="ECO:0000256" key="2">
    <source>
        <dbReference type="ARBA" id="ARBA00005988"/>
    </source>
</evidence>
<dbReference type="Gene3D" id="3.40.630.10">
    <property type="entry name" value="Zn peptidases"/>
    <property type="match status" value="1"/>
</dbReference>
<name>A0A3R6VQ32_9STRA</name>
<evidence type="ECO:0000313" key="6">
    <source>
        <dbReference type="EMBL" id="RHY32297.1"/>
    </source>
</evidence>